<protein>
    <submittedName>
        <fullName evidence="5">GntR family transcriptional regulator</fullName>
    </submittedName>
</protein>
<comment type="caution">
    <text evidence="5">The sequence shown here is derived from an EMBL/GenBank/DDBJ whole genome shotgun (WGS) entry which is preliminary data.</text>
</comment>
<dbReference type="Gene3D" id="1.20.120.530">
    <property type="entry name" value="GntR ligand-binding domain-like"/>
    <property type="match status" value="1"/>
</dbReference>
<dbReference type="CDD" id="cd07377">
    <property type="entry name" value="WHTH_GntR"/>
    <property type="match status" value="1"/>
</dbReference>
<dbReference type="Pfam" id="PF00392">
    <property type="entry name" value="GntR"/>
    <property type="match status" value="1"/>
</dbReference>
<evidence type="ECO:0000256" key="2">
    <source>
        <dbReference type="ARBA" id="ARBA00023125"/>
    </source>
</evidence>
<dbReference type="PANTHER" id="PTHR43537:SF41">
    <property type="entry name" value="TRANSCRIPTIONAL REGULATORY PROTEIN"/>
    <property type="match status" value="1"/>
</dbReference>
<keyword evidence="1" id="KW-0805">Transcription regulation</keyword>
<dbReference type="Proteomes" id="UP000664398">
    <property type="component" value="Unassembled WGS sequence"/>
</dbReference>
<dbReference type="InterPro" id="IPR036390">
    <property type="entry name" value="WH_DNA-bd_sf"/>
</dbReference>
<dbReference type="PANTHER" id="PTHR43537">
    <property type="entry name" value="TRANSCRIPTIONAL REGULATOR, GNTR FAMILY"/>
    <property type="match status" value="1"/>
</dbReference>
<evidence type="ECO:0000256" key="3">
    <source>
        <dbReference type="ARBA" id="ARBA00023163"/>
    </source>
</evidence>
<dbReference type="EMBL" id="JAGDYL010000009">
    <property type="protein sequence ID" value="MBO1805094.1"/>
    <property type="molecule type" value="Genomic_DNA"/>
</dbReference>
<accession>A0A939LUK5</accession>
<dbReference type="RefSeq" id="WP_208045575.1">
    <property type="nucleotide sequence ID" value="NZ_JAGDYL010000009.1"/>
</dbReference>
<evidence type="ECO:0000313" key="5">
    <source>
        <dbReference type="EMBL" id="MBO1805094.1"/>
    </source>
</evidence>
<dbReference type="SMART" id="SM00895">
    <property type="entry name" value="FCD"/>
    <property type="match status" value="1"/>
</dbReference>
<evidence type="ECO:0000313" key="6">
    <source>
        <dbReference type="Proteomes" id="UP000664398"/>
    </source>
</evidence>
<dbReference type="InterPro" id="IPR011711">
    <property type="entry name" value="GntR_C"/>
</dbReference>
<dbReference type="Pfam" id="PF07729">
    <property type="entry name" value="FCD"/>
    <property type="match status" value="1"/>
</dbReference>
<evidence type="ECO:0000256" key="1">
    <source>
        <dbReference type="ARBA" id="ARBA00023015"/>
    </source>
</evidence>
<dbReference type="Gene3D" id="1.10.10.10">
    <property type="entry name" value="Winged helix-like DNA-binding domain superfamily/Winged helix DNA-binding domain"/>
    <property type="match status" value="1"/>
</dbReference>
<dbReference type="PRINTS" id="PR00035">
    <property type="entry name" value="HTHGNTR"/>
</dbReference>
<dbReference type="GO" id="GO:0003700">
    <property type="term" value="F:DNA-binding transcription factor activity"/>
    <property type="evidence" value="ECO:0007669"/>
    <property type="project" value="InterPro"/>
</dbReference>
<reference evidence="5" key="1">
    <citation type="submission" date="2021-03" db="EMBL/GenBank/DDBJ databases">
        <title>Leucobacter chromiisoli sp. nov., isolated from chromium-containing soil of chemical plant.</title>
        <authorList>
            <person name="Xu Z."/>
        </authorList>
    </citation>
    <scope>NUCLEOTIDE SEQUENCE</scope>
    <source>
        <strain evidence="5">A2</strain>
    </source>
</reference>
<name>A0A939LUK5_9MICO</name>
<dbReference type="InterPro" id="IPR008920">
    <property type="entry name" value="TF_FadR/GntR_C"/>
</dbReference>
<dbReference type="GO" id="GO:0003677">
    <property type="term" value="F:DNA binding"/>
    <property type="evidence" value="ECO:0007669"/>
    <property type="project" value="UniProtKB-KW"/>
</dbReference>
<gene>
    <name evidence="5" type="ORF">J4H91_07145</name>
</gene>
<dbReference type="SMART" id="SM00345">
    <property type="entry name" value="HTH_GNTR"/>
    <property type="match status" value="1"/>
</dbReference>
<dbReference type="AlphaFoldDB" id="A0A939LUK5"/>
<dbReference type="InterPro" id="IPR036388">
    <property type="entry name" value="WH-like_DNA-bd_sf"/>
</dbReference>
<dbReference type="SUPFAM" id="SSF46785">
    <property type="entry name" value="Winged helix' DNA-binding domain"/>
    <property type="match status" value="1"/>
</dbReference>
<organism evidence="5 6">
    <name type="scientific">Leucobacter ruminantium</name>
    <dbReference type="NCBI Taxonomy" id="1289170"/>
    <lineage>
        <taxon>Bacteria</taxon>
        <taxon>Bacillati</taxon>
        <taxon>Actinomycetota</taxon>
        <taxon>Actinomycetes</taxon>
        <taxon>Micrococcales</taxon>
        <taxon>Microbacteriaceae</taxon>
        <taxon>Leucobacter</taxon>
    </lineage>
</organism>
<keyword evidence="2" id="KW-0238">DNA-binding</keyword>
<dbReference type="SUPFAM" id="SSF48008">
    <property type="entry name" value="GntR ligand-binding domain-like"/>
    <property type="match status" value="1"/>
</dbReference>
<evidence type="ECO:0000259" key="4">
    <source>
        <dbReference type="PROSITE" id="PS50949"/>
    </source>
</evidence>
<proteinExistence type="predicted"/>
<sequence length="218" mass="24987">MSSVASRRIRDQLIRAILDGELLPGQRIRQEALAAEYGVSRVPVREALHMLEREGLVTLVQNTGAWVTALTQRECTEIYEIRERIEPLLLSHSMHALDPSVCDRLEELNDQMLSAADDPDTFMRLDWEFHWLTYSAAEPSFLLSTVRRLWNVTQAYRREFVKHQDAGARALTNSEHLLIIEALRRGDDLDAGDAIAAHIRRTRKALAHRPEIFEVVEP</sequence>
<dbReference type="PROSITE" id="PS50949">
    <property type="entry name" value="HTH_GNTR"/>
    <property type="match status" value="1"/>
</dbReference>
<dbReference type="InterPro" id="IPR000524">
    <property type="entry name" value="Tscrpt_reg_HTH_GntR"/>
</dbReference>
<keyword evidence="3" id="KW-0804">Transcription</keyword>
<keyword evidence="6" id="KW-1185">Reference proteome</keyword>
<feature type="domain" description="HTH gntR-type" evidence="4">
    <location>
        <begin position="3"/>
        <end position="70"/>
    </location>
</feature>